<accession>A0A1H1LNF0</accession>
<reference evidence="2 3" key="1">
    <citation type="submission" date="2016-10" db="EMBL/GenBank/DDBJ databases">
        <authorList>
            <person name="de Groot N.N."/>
        </authorList>
    </citation>
    <scope>NUCLEOTIDE SEQUENCE [LARGE SCALE GENOMIC DNA]</scope>
    <source>
        <strain evidence="2 3">DSM 15019</strain>
    </source>
</reference>
<sequence length="94" mass="11061">MNITLSHSTTHPPDTEDREVLQIPRDDELRQLGIADRLSLRIGLWLFQRAQRPRRPRRSWTVDPGDLFLVGEQRHRSAAETHALLMHDMQRGMR</sequence>
<organism evidence="2 3">
    <name type="scientific">Microbacterium paraoxydans</name>
    <dbReference type="NCBI Taxonomy" id="199592"/>
    <lineage>
        <taxon>Bacteria</taxon>
        <taxon>Bacillati</taxon>
        <taxon>Actinomycetota</taxon>
        <taxon>Actinomycetes</taxon>
        <taxon>Micrococcales</taxon>
        <taxon>Microbacteriaceae</taxon>
        <taxon>Microbacterium</taxon>
    </lineage>
</organism>
<evidence type="ECO:0000313" key="3">
    <source>
        <dbReference type="Proteomes" id="UP000182126"/>
    </source>
</evidence>
<dbReference type="EMBL" id="LT629770">
    <property type="protein sequence ID" value="SDR75409.1"/>
    <property type="molecule type" value="Genomic_DNA"/>
</dbReference>
<dbReference type="GeneID" id="36299672"/>
<proteinExistence type="predicted"/>
<evidence type="ECO:0000256" key="1">
    <source>
        <dbReference type="SAM" id="MobiDB-lite"/>
    </source>
</evidence>
<dbReference type="RefSeq" id="WP_060923102.1">
    <property type="nucleotide sequence ID" value="NZ_CBDRLI010000004.1"/>
</dbReference>
<protein>
    <submittedName>
        <fullName evidence="2">Uncharacterized protein</fullName>
    </submittedName>
</protein>
<dbReference type="Proteomes" id="UP000182126">
    <property type="component" value="Chromosome I"/>
</dbReference>
<name>A0A1H1LNF0_9MICO</name>
<evidence type="ECO:0000313" key="2">
    <source>
        <dbReference type="EMBL" id="SDR75409.1"/>
    </source>
</evidence>
<feature type="compositionally biased region" description="Polar residues" evidence="1">
    <location>
        <begin position="1"/>
        <end position="12"/>
    </location>
</feature>
<feature type="region of interest" description="Disordered" evidence="1">
    <location>
        <begin position="1"/>
        <end position="20"/>
    </location>
</feature>
<dbReference type="AlphaFoldDB" id="A0A1H1LNF0"/>
<gene>
    <name evidence="2" type="ORF">SAMN04489809_0195</name>
</gene>